<feature type="region of interest" description="Disordered" evidence="1">
    <location>
        <begin position="1"/>
        <end position="25"/>
    </location>
</feature>
<evidence type="ECO:0000313" key="3">
    <source>
        <dbReference type="Proteomes" id="UP000287651"/>
    </source>
</evidence>
<accession>A0A427A378</accession>
<evidence type="ECO:0000313" key="2">
    <source>
        <dbReference type="EMBL" id="RRT70656.1"/>
    </source>
</evidence>
<proteinExistence type="predicted"/>
<dbReference type="EMBL" id="AMZH03003945">
    <property type="protein sequence ID" value="RRT70656.1"/>
    <property type="molecule type" value="Genomic_DNA"/>
</dbReference>
<dbReference type="Proteomes" id="UP000287651">
    <property type="component" value="Unassembled WGS sequence"/>
</dbReference>
<evidence type="ECO:0000256" key="1">
    <source>
        <dbReference type="SAM" id="MobiDB-lite"/>
    </source>
</evidence>
<protein>
    <submittedName>
        <fullName evidence="2">Uncharacterized protein</fullName>
    </submittedName>
</protein>
<organism evidence="2 3">
    <name type="scientific">Ensete ventricosum</name>
    <name type="common">Abyssinian banana</name>
    <name type="synonym">Musa ensete</name>
    <dbReference type="NCBI Taxonomy" id="4639"/>
    <lineage>
        <taxon>Eukaryota</taxon>
        <taxon>Viridiplantae</taxon>
        <taxon>Streptophyta</taxon>
        <taxon>Embryophyta</taxon>
        <taxon>Tracheophyta</taxon>
        <taxon>Spermatophyta</taxon>
        <taxon>Magnoliopsida</taxon>
        <taxon>Liliopsida</taxon>
        <taxon>Zingiberales</taxon>
        <taxon>Musaceae</taxon>
        <taxon>Ensete</taxon>
    </lineage>
</organism>
<comment type="caution">
    <text evidence="2">The sequence shown here is derived from an EMBL/GenBank/DDBJ whole genome shotgun (WGS) entry which is preliminary data.</text>
</comment>
<reference evidence="2 3" key="1">
    <citation type="journal article" date="2014" name="Agronomy (Basel)">
        <title>A Draft Genome Sequence for Ensete ventricosum, the Drought-Tolerant Tree Against Hunger.</title>
        <authorList>
            <person name="Harrison J."/>
            <person name="Moore K.A."/>
            <person name="Paszkiewicz K."/>
            <person name="Jones T."/>
            <person name="Grant M."/>
            <person name="Ambacheew D."/>
            <person name="Muzemil S."/>
            <person name="Studholme D.J."/>
        </authorList>
    </citation>
    <scope>NUCLEOTIDE SEQUENCE [LARGE SCALE GENOMIC DNA]</scope>
</reference>
<name>A0A427A378_ENSVE</name>
<sequence>MAEKEYSGSGRKRMSGSDYDLEIDGNNNSEVMREAGCGDVPSCSRCWQQGGKGQRLWGASGSNKMAREVECYWRLMLASSMRLSNGKQR</sequence>
<gene>
    <name evidence="2" type="ORF">B296_00034977</name>
</gene>
<dbReference type="AlphaFoldDB" id="A0A427A378"/>